<dbReference type="Proteomes" id="UP000236732">
    <property type="component" value="Unassembled WGS sequence"/>
</dbReference>
<dbReference type="RefSeq" id="WP_146104018.1">
    <property type="nucleotide sequence ID" value="NZ_FNVT01000018.1"/>
</dbReference>
<dbReference type="EMBL" id="FNVT01000018">
    <property type="protein sequence ID" value="SEH00939.1"/>
    <property type="molecule type" value="Genomic_DNA"/>
</dbReference>
<evidence type="ECO:0000313" key="2">
    <source>
        <dbReference type="EMBL" id="SEH00939.1"/>
    </source>
</evidence>
<protein>
    <recommendedName>
        <fullName evidence="4">PknH-like extracellular domain-containing protein</fullName>
    </recommendedName>
</protein>
<evidence type="ECO:0000313" key="3">
    <source>
        <dbReference type="Proteomes" id="UP000236732"/>
    </source>
</evidence>
<dbReference type="AlphaFoldDB" id="A0A1H6EVR2"/>
<keyword evidence="3" id="KW-1185">Reference proteome</keyword>
<feature type="chain" id="PRO_5009297473" description="PknH-like extracellular domain-containing protein" evidence="1">
    <location>
        <begin position="24"/>
        <end position="217"/>
    </location>
</feature>
<sequence length="217" mass="24092">MLQKIALVGLVGVCLTPALPVQAATKLPENFLLYERTARADMARDDPDDIHDHEESWLYDDRAGQPLRADPCSTVAVGTGRSTGIGLSGREAVRSVTFSIQEYYGTQEQVIVYRSTKIAKKVMSDWKAAATRCARKGGKAEPMGVFRRKLYPSSLGDQAWAVTGYNTDDDEQQDAYVIVRRANAIIYYGGPRQKKPFAKDRRDTEKMLAKICHVASC</sequence>
<name>A0A1H6EVR2_9ACTN</name>
<accession>A0A1H6EVR2</accession>
<evidence type="ECO:0000256" key="1">
    <source>
        <dbReference type="SAM" id="SignalP"/>
    </source>
</evidence>
<gene>
    <name evidence="2" type="ORF">SAMN05444920_118128</name>
</gene>
<dbReference type="OrthoDB" id="3532729at2"/>
<proteinExistence type="predicted"/>
<keyword evidence="1" id="KW-0732">Signal</keyword>
<organism evidence="2 3">
    <name type="scientific">Nonomuraea solani</name>
    <dbReference type="NCBI Taxonomy" id="1144553"/>
    <lineage>
        <taxon>Bacteria</taxon>
        <taxon>Bacillati</taxon>
        <taxon>Actinomycetota</taxon>
        <taxon>Actinomycetes</taxon>
        <taxon>Streptosporangiales</taxon>
        <taxon>Streptosporangiaceae</taxon>
        <taxon>Nonomuraea</taxon>
    </lineage>
</organism>
<feature type="signal peptide" evidence="1">
    <location>
        <begin position="1"/>
        <end position="23"/>
    </location>
</feature>
<evidence type="ECO:0008006" key="4">
    <source>
        <dbReference type="Google" id="ProtNLM"/>
    </source>
</evidence>
<reference evidence="2 3" key="1">
    <citation type="submission" date="2016-10" db="EMBL/GenBank/DDBJ databases">
        <authorList>
            <person name="de Groot N.N."/>
        </authorList>
    </citation>
    <scope>NUCLEOTIDE SEQUENCE [LARGE SCALE GENOMIC DNA]</scope>
    <source>
        <strain evidence="2 3">CGMCC 4.7037</strain>
    </source>
</reference>